<feature type="transmembrane region" description="Helical" evidence="6">
    <location>
        <begin position="135"/>
        <end position="158"/>
    </location>
</feature>
<dbReference type="CDD" id="cd15904">
    <property type="entry name" value="TSPO_MBR"/>
    <property type="match status" value="1"/>
</dbReference>
<keyword evidence="8" id="KW-1185">Reference proteome</keyword>
<name>A0A918GQK3_9PSEU</name>
<evidence type="ECO:0000256" key="5">
    <source>
        <dbReference type="ARBA" id="ARBA00023136"/>
    </source>
</evidence>
<evidence type="ECO:0000313" key="7">
    <source>
        <dbReference type="EMBL" id="GGS53436.1"/>
    </source>
</evidence>
<dbReference type="Gene3D" id="1.20.1260.100">
    <property type="entry name" value="TspO/MBR protein"/>
    <property type="match status" value="1"/>
</dbReference>
<proteinExistence type="inferred from homology"/>
<keyword evidence="3 6" id="KW-0812">Transmembrane</keyword>
<gene>
    <name evidence="7" type="primary">tspO</name>
    <name evidence="7" type="ORF">GCM10010171_55950</name>
</gene>
<evidence type="ECO:0000313" key="8">
    <source>
        <dbReference type="Proteomes" id="UP000660680"/>
    </source>
</evidence>
<feature type="transmembrane region" description="Helical" evidence="6">
    <location>
        <begin position="83"/>
        <end position="102"/>
    </location>
</feature>
<dbReference type="InterPro" id="IPR004307">
    <property type="entry name" value="TspO_MBR"/>
</dbReference>
<feature type="transmembrane region" description="Helical" evidence="6">
    <location>
        <begin position="108"/>
        <end position="128"/>
    </location>
</feature>
<evidence type="ECO:0000256" key="2">
    <source>
        <dbReference type="ARBA" id="ARBA00007524"/>
    </source>
</evidence>
<comment type="subcellular location">
    <subcellularLocation>
        <location evidence="1">Membrane</location>
        <topology evidence="1">Multi-pass membrane protein</topology>
    </subcellularLocation>
</comment>
<sequence>MTAVPTSPRSSVAGLLVFGAAVAAVAVVGAIAAGSAGTQYQQLRLPPWAPPSWLFGPVWTALYVLIAVSGWLVWRRRGLGPAMVLYAAQLLLNAAWTPLFFAAREYGLALVDIVVLLVAVVVLTGWFFRLHRVAGALLVPYALWVGYATALNAAIVVLN</sequence>
<keyword evidence="5 6" id="KW-0472">Membrane</keyword>
<evidence type="ECO:0000256" key="1">
    <source>
        <dbReference type="ARBA" id="ARBA00004141"/>
    </source>
</evidence>
<dbReference type="PIRSF" id="PIRSF005859">
    <property type="entry name" value="PBR"/>
    <property type="match status" value="1"/>
</dbReference>
<comment type="caution">
    <text evidence="7">The sequence shown here is derived from an EMBL/GenBank/DDBJ whole genome shotgun (WGS) entry which is preliminary data.</text>
</comment>
<dbReference type="EMBL" id="BMRB01000006">
    <property type="protein sequence ID" value="GGS53436.1"/>
    <property type="molecule type" value="Genomic_DNA"/>
</dbReference>
<dbReference type="Pfam" id="PF03073">
    <property type="entry name" value="TspO_MBR"/>
    <property type="match status" value="1"/>
</dbReference>
<dbReference type="FunFam" id="1.20.1260.100:FF:000001">
    <property type="entry name" value="translocator protein 2"/>
    <property type="match status" value="1"/>
</dbReference>
<dbReference type="InterPro" id="IPR038330">
    <property type="entry name" value="TspO/MBR-related_sf"/>
</dbReference>
<dbReference type="GO" id="GO:0016020">
    <property type="term" value="C:membrane"/>
    <property type="evidence" value="ECO:0007669"/>
    <property type="project" value="UniProtKB-SubCell"/>
</dbReference>
<reference evidence="7" key="2">
    <citation type="submission" date="2020-09" db="EMBL/GenBank/DDBJ databases">
        <authorList>
            <person name="Sun Q."/>
            <person name="Ohkuma M."/>
        </authorList>
    </citation>
    <scope>NUCLEOTIDE SEQUENCE</scope>
    <source>
        <strain evidence="7">JCM 3276</strain>
    </source>
</reference>
<protein>
    <submittedName>
        <fullName evidence="7">Tryptophan-rich sensory protein</fullName>
    </submittedName>
</protein>
<dbReference type="GO" id="GO:0033013">
    <property type="term" value="P:tetrapyrrole metabolic process"/>
    <property type="evidence" value="ECO:0007669"/>
    <property type="project" value="UniProtKB-ARBA"/>
</dbReference>
<feature type="transmembrane region" description="Helical" evidence="6">
    <location>
        <begin position="12"/>
        <end position="33"/>
    </location>
</feature>
<dbReference type="RefSeq" id="WP_189213584.1">
    <property type="nucleotide sequence ID" value="NZ_BMRB01000006.1"/>
</dbReference>
<evidence type="ECO:0000256" key="3">
    <source>
        <dbReference type="ARBA" id="ARBA00022692"/>
    </source>
</evidence>
<evidence type="ECO:0000256" key="4">
    <source>
        <dbReference type="ARBA" id="ARBA00022989"/>
    </source>
</evidence>
<dbReference type="Proteomes" id="UP000660680">
    <property type="component" value="Unassembled WGS sequence"/>
</dbReference>
<dbReference type="AlphaFoldDB" id="A0A918GQK3"/>
<dbReference type="PANTHER" id="PTHR10057">
    <property type="entry name" value="PERIPHERAL-TYPE BENZODIAZEPINE RECEPTOR"/>
    <property type="match status" value="1"/>
</dbReference>
<evidence type="ECO:0000256" key="6">
    <source>
        <dbReference type="SAM" id="Phobius"/>
    </source>
</evidence>
<accession>A0A918GQK3</accession>
<feature type="transmembrane region" description="Helical" evidence="6">
    <location>
        <begin position="53"/>
        <end position="74"/>
    </location>
</feature>
<dbReference type="PANTHER" id="PTHR10057:SF0">
    <property type="entry name" value="TRANSLOCATOR PROTEIN"/>
    <property type="match status" value="1"/>
</dbReference>
<organism evidence="7 8">
    <name type="scientific">Actinokineospora fastidiosa</name>
    <dbReference type="NCBI Taxonomy" id="1816"/>
    <lineage>
        <taxon>Bacteria</taxon>
        <taxon>Bacillati</taxon>
        <taxon>Actinomycetota</taxon>
        <taxon>Actinomycetes</taxon>
        <taxon>Pseudonocardiales</taxon>
        <taxon>Pseudonocardiaceae</taxon>
        <taxon>Actinokineospora</taxon>
    </lineage>
</organism>
<comment type="similarity">
    <text evidence="2">Belongs to the TspO/BZRP family.</text>
</comment>
<keyword evidence="4 6" id="KW-1133">Transmembrane helix</keyword>
<reference evidence="7" key="1">
    <citation type="journal article" date="2014" name="Int. J. Syst. Evol. Microbiol.">
        <title>Complete genome sequence of Corynebacterium casei LMG S-19264T (=DSM 44701T), isolated from a smear-ripened cheese.</title>
        <authorList>
            <consortium name="US DOE Joint Genome Institute (JGI-PGF)"/>
            <person name="Walter F."/>
            <person name="Albersmeier A."/>
            <person name="Kalinowski J."/>
            <person name="Ruckert C."/>
        </authorList>
    </citation>
    <scope>NUCLEOTIDE SEQUENCE</scope>
    <source>
        <strain evidence="7">JCM 3276</strain>
    </source>
</reference>